<dbReference type="OrthoDB" id="5647340at2"/>
<protein>
    <submittedName>
        <fullName evidence="6">Septation initiation protein</fullName>
    </submittedName>
</protein>
<feature type="compositionally biased region" description="Acidic residues" evidence="2">
    <location>
        <begin position="503"/>
        <end position="512"/>
    </location>
</feature>
<keyword evidence="1" id="KW-0175">Coiled coil</keyword>
<dbReference type="GO" id="GO:0016579">
    <property type="term" value="P:protein deubiquitination"/>
    <property type="evidence" value="ECO:0007669"/>
    <property type="project" value="InterPro"/>
</dbReference>
<gene>
    <name evidence="6" type="ORF">C3928_01845</name>
</gene>
<feature type="domain" description="SidE DUB" evidence="5">
    <location>
        <begin position="20"/>
        <end position="191"/>
    </location>
</feature>
<dbReference type="Pfam" id="PF19049">
    <property type="entry name" value="SidE_DUB"/>
    <property type="match status" value="1"/>
</dbReference>
<dbReference type="GO" id="GO:0106274">
    <property type="term" value="F:NAD+-protein-arginine ADP-ribosyltransferase activity"/>
    <property type="evidence" value="ECO:0007669"/>
    <property type="project" value="InterPro"/>
</dbReference>
<evidence type="ECO:0000313" key="7">
    <source>
        <dbReference type="Proteomes" id="UP000239239"/>
    </source>
</evidence>
<evidence type="ECO:0000256" key="1">
    <source>
        <dbReference type="SAM" id="Coils"/>
    </source>
</evidence>
<dbReference type="Pfam" id="PF19048">
    <property type="entry name" value="SidE_mART"/>
    <property type="match status" value="1"/>
</dbReference>
<dbReference type="EMBL" id="PQWY01000002">
    <property type="protein sequence ID" value="PPK33501.1"/>
    <property type="molecule type" value="Genomic_DNA"/>
</dbReference>
<dbReference type="Proteomes" id="UP000239239">
    <property type="component" value="Unassembled WGS sequence"/>
</dbReference>
<feature type="domain" description="SidE mono-ADP-ribosyltransferase" evidence="4">
    <location>
        <begin position="610"/>
        <end position="945"/>
    </location>
</feature>
<comment type="caution">
    <text evidence="6">The sequence shown here is derived from an EMBL/GenBank/DDBJ whole genome shotgun (WGS) entry which is preliminary data.</text>
</comment>
<proteinExistence type="predicted"/>
<feature type="coiled-coil region" evidence="1">
    <location>
        <begin position="1297"/>
        <end position="1347"/>
    </location>
</feature>
<feature type="region of interest" description="Disordered" evidence="2">
    <location>
        <begin position="495"/>
        <end position="518"/>
    </location>
</feature>
<evidence type="ECO:0000259" key="5">
    <source>
        <dbReference type="Pfam" id="PF19049"/>
    </source>
</evidence>
<dbReference type="InterPro" id="IPR043935">
    <property type="entry name" value="SidE_mART"/>
</dbReference>
<dbReference type="InterPro" id="IPR021014">
    <property type="entry name" value="SidE_PDE"/>
</dbReference>
<reference evidence="6 7" key="1">
    <citation type="submission" date="2018-02" db="EMBL/GenBank/DDBJ databases">
        <title>Draft genome sequences of four Legionella pneumophila clinical strains isolated in Ontario.</title>
        <authorList>
            <person name="Fortuna A."/>
            <person name="Ramnarine R."/>
            <person name="Li A."/>
            <person name="Frantz C."/>
            <person name="Mallo G."/>
        </authorList>
    </citation>
    <scope>NUCLEOTIDE SEQUENCE [LARGE SCALE GENOMIC DNA]</scope>
    <source>
        <strain evidence="6 7">LG61</strain>
    </source>
</reference>
<evidence type="ECO:0000256" key="2">
    <source>
        <dbReference type="SAM" id="MobiDB-lite"/>
    </source>
</evidence>
<sequence>MLIFKSRILILKYLSRSCVMPKYVEGIELTQEGMHAIFERMGHPNITSGTIYNGEPTIDKGALDRQGFMPVLTGVSPRQDSGHWIMLIKGQGNQYFLFDPLGESSGKYYQNILAKKLPGATLSVIPNNAELNMGLCGYWVASVGLRAHAALTQPIPPSLINLGQTITQEMRDELTQDGSTKITQWLRAVGNEFPEGDIQPDATALRRATEKNVRIDELQPVLTGTSPKEISINPTAPQEVSVPTWNGFSLYTDETVRNAARYAYDNYLGKPYTGTVEATPVNFGGQMVYRQHHGLAHTLRTMAYAEVIVEEARKAKLRGESLKKFADGRTLADVTPEELRKIMIAQAFFVTGRDDEESSKNYEKYHEQSRDAFLKYVEENKSTLIPDVFKDEKDVKFYADVIEDKDHKWSDSPAHVLVNQGHMVDLVRVKQPPESYLEYYFSQLQPWIGSTAAEAVFATQRQFFHATYEAVAGFDSENKEPHLVVDGLGRYVIGQDGNPIREESDDEDEEESGELKFFSQKKKLEENQRYMRVDEYLKLDEVQKRFPGAGKKLDGGLPGLKEYQYLQRLNSINRARCENDVDFCLGQLQTAHHQTKITPIKRAFQSSSDKARRQPNMDEIAAARIIQQIMANPDCIHDDHVLLNGQKLEEKFFRDLLAKCDMAVVGSLLNDTDIRNIDTLMQHERNTEFHSTDAKAKPVKLGETWEKTIRSGGGVTQIKHDLIFLMQNDAWYHTRVNAIAQNRDKDSTFKEVLITALMTPLTNKSLIDTSRSPAPKTLFRGLDLSEEFKNKLINQAETIIANTTEHLFTDLSTEAFKQIKLNDFSQVSARTCASTSTNIEVPRTIFGSNTIFEILDPDGLLHPKQVGTHVSGSESEYSIYLPEDVALVPIKVSFDGKTGKGKDRHIFTLVAVKSPDFTPRHESGYAVEPLLKMQTPKLAEIQKTVEQAREEPDLERVFNLQSRVARQARLHSTESGYKTFLNERVAPVLEQSLNALLDNNAVALGKVLSTFPSDGQWSAFNSVEARQMKIQMDAIKQMVEKKAVLEGQILPALAQCQNALEKQNISGALQALRNIPSEKEMQTMLSISGGLRGQIQRTKQDLTETLEPLQRAITAKLVSDQEKVKVRYEKLIASIPQRIADLEKAALSDLAGVKKVVSHFNQLQEELKLLRNEKIRMHTGSEKVDFSDIAQLEAQLQKIHTKLYDAYLVELTKEISALAKEKPKNLADVKSMVSNFYARSADLEQLRQEKLKEHGESKDPIDMSDIDKLKEELQKINQFLVKAMGTNIRVSLNQMEVKTFDAQEKEAQQNLKQLDELINKLESSHAVQKQKEELEKLNQLLVEKRKAYPAMVQLQFRSEALIIHLRELCEAHQAQMAKTRNVRAQEITNGRWKVQWLTDWVGLTTDERVTLANKEKELAKFKEDLNNDEYDLQELISNLAEKNPSELEEAIGISKESAQKLHKLLTHLNHSTTFMSKIEQRLQSIDELLNEFGKQSLRTEMIKTVEEKQETLLRL</sequence>
<dbReference type="InterPro" id="IPR043934">
    <property type="entry name" value="SidE_DUB"/>
</dbReference>
<organism evidence="6 7">
    <name type="scientific">Legionella pneumophila</name>
    <dbReference type="NCBI Taxonomy" id="446"/>
    <lineage>
        <taxon>Bacteria</taxon>
        <taxon>Pseudomonadati</taxon>
        <taxon>Pseudomonadota</taxon>
        <taxon>Gammaproteobacteria</taxon>
        <taxon>Legionellales</taxon>
        <taxon>Legionellaceae</taxon>
        <taxon>Legionella</taxon>
    </lineage>
</organism>
<feature type="domain" description="SidE PDE" evidence="3">
    <location>
        <begin position="265"/>
        <end position="471"/>
    </location>
</feature>
<name>A0A2S6F7X5_LEGPN</name>
<evidence type="ECO:0000259" key="3">
    <source>
        <dbReference type="Pfam" id="PF12252"/>
    </source>
</evidence>
<feature type="coiled-coil region" evidence="1">
    <location>
        <begin position="1411"/>
        <end position="1438"/>
    </location>
</feature>
<evidence type="ECO:0000313" key="6">
    <source>
        <dbReference type="EMBL" id="PPK33501.1"/>
    </source>
</evidence>
<accession>A0A2S6F7X5</accession>
<dbReference type="Pfam" id="PF12252">
    <property type="entry name" value="SidE_PDE"/>
    <property type="match status" value="1"/>
</dbReference>
<evidence type="ECO:0000259" key="4">
    <source>
        <dbReference type="Pfam" id="PF19048"/>
    </source>
</evidence>